<dbReference type="GeneID" id="101857572"/>
<evidence type="ECO:0000313" key="2">
    <source>
        <dbReference type="Proteomes" id="UP000694888"/>
    </source>
</evidence>
<accession>A0ABM1A120</accession>
<keyword evidence="2" id="KW-1185">Reference proteome</keyword>
<evidence type="ECO:0000256" key="1">
    <source>
        <dbReference type="SAM" id="MobiDB-lite"/>
    </source>
</evidence>
<gene>
    <name evidence="3" type="primary">LOC101857572</name>
</gene>
<proteinExistence type="predicted"/>
<dbReference type="Proteomes" id="UP000694888">
    <property type="component" value="Unplaced"/>
</dbReference>
<feature type="region of interest" description="Disordered" evidence="1">
    <location>
        <begin position="457"/>
        <end position="478"/>
    </location>
</feature>
<organism evidence="2 3">
    <name type="scientific">Aplysia californica</name>
    <name type="common">California sea hare</name>
    <dbReference type="NCBI Taxonomy" id="6500"/>
    <lineage>
        <taxon>Eukaryota</taxon>
        <taxon>Metazoa</taxon>
        <taxon>Spiralia</taxon>
        <taxon>Lophotrochozoa</taxon>
        <taxon>Mollusca</taxon>
        <taxon>Gastropoda</taxon>
        <taxon>Heterobranchia</taxon>
        <taxon>Euthyneura</taxon>
        <taxon>Tectipleura</taxon>
        <taxon>Aplysiida</taxon>
        <taxon>Aplysioidea</taxon>
        <taxon>Aplysiidae</taxon>
        <taxon>Aplysia</taxon>
    </lineage>
</organism>
<name>A0ABM1A120_APLCA</name>
<sequence>MMSDAVPVAETGEDSLLVERLAAKTVYTAELLENTVHIAEQLQKVQGRVNRYVRQARLIVTWKRSSGLFTMVGSAAKTAGSVMVLASPLHPKLAVALKAGHRLWKLGTGLKVLTAIGGMLRELWHSGCRDTLVEFTRCVALLSRNVGVFQELIQDLQGATEQLNASNNNNFQAPDAVVNVLREFIPPQHIGYATHVMNIAFARQHYSPLFDLLALSSDPSEKSDLLQVVREIEGFRFTEFSQESDAKALVAIGSFLHISRELLDFLDGFNKVTDKDCQFLHNCLNKFSEESAGIMKVVSLLTGLHRMKHKLESPTPSSDTAVKKMTDPGMLTQASDMPLTQRENDEQPMDTGVMDTSERNSNNMVDVAEPCEKSNEVGSSIKLSEAGQDVVGMELTSDKGTEVNASSRSDLIARTIRRAEIVANSKDFILKTFSTMTVAMEKGTSYISSSMMIRKRKKESLDTDGSQFMEGKESSNQI</sequence>
<feature type="region of interest" description="Disordered" evidence="1">
    <location>
        <begin position="339"/>
        <end position="358"/>
    </location>
</feature>
<evidence type="ECO:0000313" key="3">
    <source>
        <dbReference type="RefSeq" id="XP_012938658.1"/>
    </source>
</evidence>
<reference evidence="3" key="1">
    <citation type="submission" date="2025-08" db="UniProtKB">
        <authorList>
            <consortium name="RefSeq"/>
        </authorList>
    </citation>
    <scope>IDENTIFICATION</scope>
</reference>
<protein>
    <submittedName>
        <fullName evidence="3">Uncharacterized protein LOC101857572</fullName>
    </submittedName>
</protein>
<dbReference type="RefSeq" id="XP_012938658.1">
    <property type="nucleotide sequence ID" value="XM_013083204.2"/>
</dbReference>